<dbReference type="InterPro" id="IPR017930">
    <property type="entry name" value="Myb_dom"/>
</dbReference>
<organism evidence="11 12">
    <name type="scientific">Ziziphus jujuba</name>
    <name type="common">Chinese jujube</name>
    <name type="synonym">Ziziphus sativa</name>
    <dbReference type="NCBI Taxonomy" id="326968"/>
    <lineage>
        <taxon>Eukaryota</taxon>
        <taxon>Viridiplantae</taxon>
        <taxon>Streptophyta</taxon>
        <taxon>Embryophyta</taxon>
        <taxon>Tracheophyta</taxon>
        <taxon>Spermatophyta</taxon>
        <taxon>Magnoliopsida</taxon>
        <taxon>eudicotyledons</taxon>
        <taxon>Gunneridae</taxon>
        <taxon>Pentapetalae</taxon>
        <taxon>rosids</taxon>
        <taxon>fabids</taxon>
        <taxon>Rosales</taxon>
        <taxon>Rhamnaceae</taxon>
        <taxon>Paliureae</taxon>
        <taxon>Ziziphus</taxon>
    </lineage>
</organism>
<proteinExistence type="predicted"/>
<evidence type="ECO:0000256" key="4">
    <source>
        <dbReference type="ARBA" id="ARBA00023125"/>
    </source>
</evidence>
<name>A0A6P4A5S5_ZIZJJ</name>
<keyword evidence="5" id="KW-0010">Activator</keyword>
<dbReference type="GO" id="GO:0090406">
    <property type="term" value="C:pollen tube"/>
    <property type="evidence" value="ECO:0007669"/>
    <property type="project" value="UniProtKB-ARBA"/>
</dbReference>
<keyword evidence="6" id="KW-0804">Transcription</keyword>
<evidence type="ECO:0000259" key="9">
    <source>
        <dbReference type="PROSITE" id="PS50090"/>
    </source>
</evidence>
<dbReference type="KEGG" id="zju:125421817"/>
<feature type="domain" description="Myb-like" evidence="9">
    <location>
        <begin position="44"/>
        <end position="96"/>
    </location>
</feature>
<feature type="region of interest" description="Disordered" evidence="8">
    <location>
        <begin position="171"/>
        <end position="208"/>
    </location>
</feature>
<dbReference type="FunFam" id="1.10.10.60:FF:000404">
    <property type="entry name" value="Transcription factor MYB97"/>
    <property type="match status" value="1"/>
</dbReference>
<feature type="domain" description="HTH myb-type" evidence="10">
    <location>
        <begin position="97"/>
        <end position="151"/>
    </location>
</feature>
<dbReference type="GO" id="GO:0080092">
    <property type="term" value="P:regulation of pollen tube growth"/>
    <property type="evidence" value="ECO:0007669"/>
    <property type="project" value="UniProtKB-ARBA"/>
</dbReference>
<feature type="compositionally biased region" description="Basic residues" evidence="8">
    <location>
        <begin position="172"/>
        <end position="182"/>
    </location>
</feature>
<evidence type="ECO:0000259" key="10">
    <source>
        <dbReference type="PROSITE" id="PS51294"/>
    </source>
</evidence>
<dbReference type="Gene3D" id="1.10.10.60">
    <property type="entry name" value="Homeodomain-like"/>
    <property type="match status" value="2"/>
</dbReference>
<feature type="compositionally biased region" description="Low complexity" evidence="8">
    <location>
        <begin position="185"/>
        <end position="199"/>
    </location>
</feature>
<gene>
    <name evidence="12" type="primary">LOC125421817</name>
</gene>
<dbReference type="PANTHER" id="PTHR47995:SF18">
    <property type="entry name" value="TRANSCRIPTION FACTOR MYB65"/>
    <property type="match status" value="1"/>
</dbReference>
<evidence type="ECO:0000256" key="7">
    <source>
        <dbReference type="ARBA" id="ARBA00023242"/>
    </source>
</evidence>
<feature type="region of interest" description="Disordered" evidence="8">
    <location>
        <begin position="432"/>
        <end position="464"/>
    </location>
</feature>
<evidence type="ECO:0000313" key="11">
    <source>
        <dbReference type="Proteomes" id="UP001652623"/>
    </source>
</evidence>
<comment type="subcellular location">
    <subcellularLocation>
        <location evidence="1">Nucleus</location>
    </subcellularLocation>
</comment>
<evidence type="ECO:0000256" key="8">
    <source>
        <dbReference type="SAM" id="MobiDB-lite"/>
    </source>
</evidence>
<keyword evidence="2" id="KW-0677">Repeat</keyword>
<dbReference type="AlphaFoldDB" id="A0A6P4A5S5"/>
<keyword evidence="11" id="KW-1185">Reference proteome</keyword>
<feature type="domain" description="Myb-like" evidence="9">
    <location>
        <begin position="97"/>
        <end position="147"/>
    </location>
</feature>
<evidence type="ECO:0000313" key="12">
    <source>
        <dbReference type="RefSeq" id="XP_015881129.4"/>
    </source>
</evidence>
<dbReference type="SUPFAM" id="SSF46689">
    <property type="entry name" value="Homeodomain-like"/>
    <property type="match status" value="1"/>
</dbReference>
<dbReference type="PROSITE" id="PS50090">
    <property type="entry name" value="MYB_LIKE"/>
    <property type="match status" value="2"/>
</dbReference>
<dbReference type="InParanoid" id="A0A6P4A5S5"/>
<dbReference type="SMART" id="SM00717">
    <property type="entry name" value="SANT"/>
    <property type="match status" value="2"/>
</dbReference>
<dbReference type="InterPro" id="IPR009057">
    <property type="entry name" value="Homeodomain-like_sf"/>
</dbReference>
<protein>
    <submittedName>
        <fullName evidence="12">Transcription factor MYB101</fullName>
    </submittedName>
</protein>
<evidence type="ECO:0000256" key="5">
    <source>
        <dbReference type="ARBA" id="ARBA00023159"/>
    </source>
</evidence>
<keyword evidence="4" id="KW-0238">DNA-binding</keyword>
<dbReference type="GO" id="GO:0003700">
    <property type="term" value="F:DNA-binding transcription factor activity"/>
    <property type="evidence" value="ECO:0007669"/>
    <property type="project" value="UniProtKB-ARBA"/>
</dbReference>
<evidence type="ECO:0000256" key="1">
    <source>
        <dbReference type="ARBA" id="ARBA00004123"/>
    </source>
</evidence>
<dbReference type="GO" id="GO:0048235">
    <property type="term" value="P:pollen sperm cell differentiation"/>
    <property type="evidence" value="ECO:0007669"/>
    <property type="project" value="UniProtKB-ARBA"/>
</dbReference>
<dbReference type="GO" id="GO:0003677">
    <property type="term" value="F:DNA binding"/>
    <property type="evidence" value="ECO:0007669"/>
    <property type="project" value="UniProtKB-KW"/>
</dbReference>
<dbReference type="InterPro" id="IPR001005">
    <property type="entry name" value="SANT/Myb"/>
</dbReference>
<dbReference type="GeneID" id="125421817"/>
<accession>A0A6P4A5S5</accession>
<keyword evidence="7" id="KW-0539">Nucleus</keyword>
<sequence length="548" mass="59275">MMSNSSSSNMMMASEGGEGGVSAAEGVIVAASSRGGVGGSESGRGLLKKGPWTAAEDAILMEYVKKHGEGNWNAVQKNSGLARCGKSCRLRWANHLRPNLKKGSFSPEEERIIIELHAKLGNKWARMASQLPGRTDNEIKNYWNTRMKRRQRAGLPLYPHEVQQEVAAFHLQQHHHHHHQRHPNSSPSSASFSPLLSSSTPRMPHHSSSSFPFYDHPINFSTAANPNHNHHHRSPFYSNPTTTVVEHFNSNGGFAIPLSSVSTAALFNHNVMNSTQMLRSDTTPPCSIQYNSGGSSTSSNNFSFSSLMEPTFEPMISMVSSSMLISELPSTQTMPVQSTTTPASSNTSTGCEGFMGTTSSSNGNDHYDFAPPPPQPQSQGRNSGLLDALLVEAETRSQKSKAVVAESNLLAGAVDSSKGKNTAVEERRVQSLLKNSGGETSTTAENQTSSSQSSIGMLKPSEDPLMEDMNSMDDDLMSLLNNFPTTMPVPDWYPRSNILSHGETSSAMITGKSGVVGDVTQNPSPTPPSPKHDRNLDACYWNNMPGIC</sequence>
<dbReference type="PANTHER" id="PTHR47995">
    <property type="entry name" value="TRANSCRIPTION FACTOR MYB33-RELATED"/>
    <property type="match status" value="1"/>
</dbReference>
<dbReference type="Proteomes" id="UP001652623">
    <property type="component" value="Chromosome 4"/>
</dbReference>
<dbReference type="GO" id="GO:0005634">
    <property type="term" value="C:nucleus"/>
    <property type="evidence" value="ECO:0007669"/>
    <property type="project" value="UniProtKB-SubCell"/>
</dbReference>
<dbReference type="RefSeq" id="XP_015881129.4">
    <property type="nucleotide sequence ID" value="XM_016025643.4"/>
</dbReference>
<dbReference type="PROSITE" id="PS51294">
    <property type="entry name" value="HTH_MYB"/>
    <property type="match status" value="2"/>
</dbReference>
<evidence type="ECO:0000256" key="6">
    <source>
        <dbReference type="ARBA" id="ARBA00023163"/>
    </source>
</evidence>
<reference evidence="12" key="1">
    <citation type="submission" date="2025-08" db="UniProtKB">
        <authorList>
            <consortium name="RefSeq"/>
        </authorList>
    </citation>
    <scope>IDENTIFICATION</scope>
    <source>
        <tissue evidence="12">Seedling</tissue>
    </source>
</reference>
<evidence type="ECO:0000256" key="2">
    <source>
        <dbReference type="ARBA" id="ARBA00022737"/>
    </source>
</evidence>
<dbReference type="FunFam" id="1.10.10.60:FF:000001">
    <property type="entry name" value="MYB-related transcription factor"/>
    <property type="match status" value="1"/>
</dbReference>
<evidence type="ECO:0000256" key="3">
    <source>
        <dbReference type="ARBA" id="ARBA00023015"/>
    </source>
</evidence>
<feature type="domain" description="HTH myb-type" evidence="10">
    <location>
        <begin position="47"/>
        <end position="96"/>
    </location>
</feature>
<dbReference type="CDD" id="cd00167">
    <property type="entry name" value="SANT"/>
    <property type="match status" value="2"/>
</dbReference>
<feature type="compositionally biased region" description="Low complexity" evidence="8">
    <location>
        <begin position="338"/>
        <end position="349"/>
    </location>
</feature>
<feature type="compositionally biased region" description="Polar residues" evidence="8">
    <location>
        <begin position="432"/>
        <end position="455"/>
    </location>
</feature>
<keyword evidence="3" id="KW-0805">Transcription regulation</keyword>
<dbReference type="Pfam" id="PF00249">
    <property type="entry name" value="Myb_DNA-binding"/>
    <property type="match status" value="2"/>
</dbReference>
<feature type="region of interest" description="Disordered" evidence="8">
    <location>
        <begin position="330"/>
        <end position="382"/>
    </location>
</feature>